<feature type="domain" description="CENP-V/GFA" evidence="5">
    <location>
        <begin position="6"/>
        <end position="123"/>
    </location>
</feature>
<keyword evidence="4" id="KW-0812">Transmembrane</keyword>
<dbReference type="OrthoDB" id="50761at2759"/>
<dbReference type="Proteomes" id="UP001153069">
    <property type="component" value="Unassembled WGS sequence"/>
</dbReference>
<organism evidence="6 8">
    <name type="scientific">Seminavis robusta</name>
    <dbReference type="NCBI Taxonomy" id="568900"/>
    <lineage>
        <taxon>Eukaryota</taxon>
        <taxon>Sar</taxon>
        <taxon>Stramenopiles</taxon>
        <taxon>Ochrophyta</taxon>
        <taxon>Bacillariophyta</taxon>
        <taxon>Bacillariophyceae</taxon>
        <taxon>Bacillariophycidae</taxon>
        <taxon>Naviculales</taxon>
        <taxon>Naviculaceae</taxon>
        <taxon>Seminavis</taxon>
    </lineage>
</organism>
<evidence type="ECO:0000259" key="5">
    <source>
        <dbReference type="Pfam" id="PF04828"/>
    </source>
</evidence>
<feature type="transmembrane region" description="Helical" evidence="4">
    <location>
        <begin position="143"/>
        <end position="163"/>
    </location>
</feature>
<dbReference type="GO" id="GO:0016846">
    <property type="term" value="F:carbon-sulfur lyase activity"/>
    <property type="evidence" value="ECO:0007669"/>
    <property type="project" value="InterPro"/>
</dbReference>
<dbReference type="Pfam" id="PF04828">
    <property type="entry name" value="GFA"/>
    <property type="match status" value="1"/>
</dbReference>
<evidence type="ECO:0000256" key="3">
    <source>
        <dbReference type="ARBA" id="ARBA00022833"/>
    </source>
</evidence>
<sequence>MVAHSSGKCRCGSVSIAIDTKPFLTYNCHCSHCRAFASRHRSEPAAYHGGGAVFKWNVALEGEENIEYEQSTSLGGLLAMSRGRCSKCHECIWESGERAMLPVAMVMTELLPNLNPDTDIFYDSGLKGGPTTSTVIRSDLGSLFYEIIVILFMAVPTIPWTVLKRLTRRNDGSARSKVE</sequence>
<evidence type="ECO:0000313" key="8">
    <source>
        <dbReference type="Proteomes" id="UP001153069"/>
    </source>
</evidence>
<comment type="caution">
    <text evidence="6">The sequence shown here is derived from an EMBL/GenBank/DDBJ whole genome shotgun (WGS) entry which is preliminary data.</text>
</comment>
<accession>A0A9N8EMX0</accession>
<dbReference type="EMBL" id="CAICTM010001288">
    <property type="protein sequence ID" value="CAB9522313.1"/>
    <property type="molecule type" value="Genomic_DNA"/>
</dbReference>
<evidence type="ECO:0000256" key="1">
    <source>
        <dbReference type="ARBA" id="ARBA00005495"/>
    </source>
</evidence>
<dbReference type="SUPFAM" id="SSF51316">
    <property type="entry name" value="Mss4-like"/>
    <property type="match status" value="1"/>
</dbReference>
<keyword evidence="4" id="KW-1133">Transmembrane helix</keyword>
<name>A0A9N8EMX0_9STRA</name>
<dbReference type="GO" id="GO:0046872">
    <property type="term" value="F:metal ion binding"/>
    <property type="evidence" value="ECO:0007669"/>
    <property type="project" value="UniProtKB-KW"/>
</dbReference>
<proteinExistence type="inferred from homology"/>
<keyword evidence="2" id="KW-0479">Metal-binding</keyword>
<dbReference type="Gene3D" id="3.90.1590.10">
    <property type="entry name" value="glutathione-dependent formaldehyde- activating enzyme (gfa)"/>
    <property type="match status" value="1"/>
</dbReference>
<dbReference type="EMBL" id="CAICTM010001193">
    <property type="protein sequence ID" value="CAB9521450.1"/>
    <property type="molecule type" value="Genomic_DNA"/>
</dbReference>
<evidence type="ECO:0000313" key="7">
    <source>
        <dbReference type="EMBL" id="CAB9522313.1"/>
    </source>
</evidence>
<keyword evidence="8" id="KW-1185">Reference proteome</keyword>
<comment type="similarity">
    <text evidence="1">Belongs to the Gfa family.</text>
</comment>
<evidence type="ECO:0000313" key="6">
    <source>
        <dbReference type="EMBL" id="CAB9521450.1"/>
    </source>
</evidence>
<keyword evidence="4" id="KW-0472">Membrane</keyword>
<evidence type="ECO:0000256" key="4">
    <source>
        <dbReference type="SAM" id="Phobius"/>
    </source>
</evidence>
<protein>
    <recommendedName>
        <fullName evidence="5">CENP-V/GFA domain-containing protein</fullName>
    </recommendedName>
</protein>
<dbReference type="InterPro" id="IPR006913">
    <property type="entry name" value="CENP-V/GFA"/>
</dbReference>
<gene>
    <name evidence="6" type="ORF">SEMRO_1195_G251430.1</name>
    <name evidence="7" type="ORF">SEMRO_1290_G259730.1</name>
</gene>
<evidence type="ECO:0000256" key="2">
    <source>
        <dbReference type="ARBA" id="ARBA00022723"/>
    </source>
</evidence>
<dbReference type="InterPro" id="IPR011057">
    <property type="entry name" value="Mss4-like_sf"/>
</dbReference>
<keyword evidence="3" id="KW-0862">Zinc</keyword>
<reference evidence="6" key="1">
    <citation type="submission" date="2020-06" db="EMBL/GenBank/DDBJ databases">
        <authorList>
            <consortium name="Plant Systems Biology data submission"/>
        </authorList>
    </citation>
    <scope>NUCLEOTIDE SEQUENCE</scope>
    <source>
        <strain evidence="6">D6</strain>
    </source>
</reference>
<dbReference type="AlphaFoldDB" id="A0A9N8EMX0"/>